<evidence type="ECO:0000313" key="7">
    <source>
        <dbReference type="Proteomes" id="UP000237194"/>
    </source>
</evidence>
<name>A0A2S3W7K8_PSEPU</name>
<feature type="domain" description="CENP-V/GFA" evidence="5">
    <location>
        <begin position="5"/>
        <end position="112"/>
    </location>
</feature>
<dbReference type="RefSeq" id="WP_103435414.1">
    <property type="nucleotide sequence ID" value="NZ_MIND01000018.1"/>
</dbReference>
<dbReference type="InterPro" id="IPR011057">
    <property type="entry name" value="Mss4-like_sf"/>
</dbReference>
<dbReference type="GO" id="GO:0016846">
    <property type="term" value="F:carbon-sulfur lyase activity"/>
    <property type="evidence" value="ECO:0007669"/>
    <property type="project" value="InterPro"/>
</dbReference>
<evidence type="ECO:0000313" key="6">
    <source>
        <dbReference type="EMBL" id="POF86892.1"/>
    </source>
</evidence>
<dbReference type="Pfam" id="PF04828">
    <property type="entry name" value="GFA"/>
    <property type="match status" value="1"/>
</dbReference>
<dbReference type="Gene3D" id="3.90.1590.10">
    <property type="entry name" value="glutathione-dependent formaldehyde- activating enzyme (gfa)"/>
    <property type="match status" value="1"/>
</dbReference>
<organism evidence="6 7">
    <name type="scientific">Pseudomonas putida</name>
    <name type="common">Arthrobacter siderocapsulatus</name>
    <dbReference type="NCBI Taxonomy" id="303"/>
    <lineage>
        <taxon>Bacteria</taxon>
        <taxon>Pseudomonadati</taxon>
        <taxon>Pseudomonadota</taxon>
        <taxon>Gammaproteobacteria</taxon>
        <taxon>Pseudomonadales</taxon>
        <taxon>Pseudomonadaceae</taxon>
        <taxon>Pseudomonas</taxon>
    </lineage>
</organism>
<evidence type="ECO:0000256" key="2">
    <source>
        <dbReference type="ARBA" id="ARBA00022723"/>
    </source>
</evidence>
<evidence type="ECO:0000256" key="1">
    <source>
        <dbReference type="ARBA" id="ARBA00005495"/>
    </source>
</evidence>
<protein>
    <submittedName>
        <fullName evidence="6">Aldehyde-activating protein</fullName>
    </submittedName>
</protein>
<dbReference type="InterPro" id="IPR006913">
    <property type="entry name" value="CENP-V/GFA"/>
</dbReference>
<comment type="caution">
    <text evidence="6">The sequence shown here is derived from an EMBL/GenBank/DDBJ whole genome shotgun (WGS) entry which is preliminary data.</text>
</comment>
<keyword evidence="2" id="KW-0479">Metal-binding</keyword>
<dbReference type="EMBL" id="MIND01000018">
    <property type="protein sequence ID" value="POF86892.1"/>
    <property type="molecule type" value="Genomic_DNA"/>
</dbReference>
<dbReference type="AlphaFoldDB" id="A0A2S3W7K8"/>
<evidence type="ECO:0000256" key="3">
    <source>
        <dbReference type="ARBA" id="ARBA00022833"/>
    </source>
</evidence>
<keyword evidence="3" id="KW-0862">Zinc</keyword>
<evidence type="ECO:0000256" key="4">
    <source>
        <dbReference type="ARBA" id="ARBA00023239"/>
    </source>
</evidence>
<dbReference type="GO" id="GO:0046872">
    <property type="term" value="F:metal ion binding"/>
    <property type="evidence" value="ECO:0007669"/>
    <property type="project" value="UniProtKB-KW"/>
</dbReference>
<comment type="similarity">
    <text evidence="1">Belongs to the Gfa family.</text>
</comment>
<reference evidence="6 7" key="1">
    <citation type="submission" date="2016-08" db="EMBL/GenBank/DDBJ databases">
        <authorList>
            <person name="Seilhamer J.J."/>
        </authorList>
    </citation>
    <scope>NUCLEOTIDE SEQUENCE [LARGE SCALE GENOMIC DNA]</scope>
    <source>
        <strain evidence="6 7">KT-27</strain>
    </source>
</reference>
<sequence>MSEFVEGGCHCGAIRYRLAGDLNDVAHCHCSICRRVSGGLVVTWITLPRRDFSWLKGRPRLYVAPASCSRFFCGDCGAHVALSTEHSPQSIDVTVATLDQPERVQANRHIWTSSRVAWLHLDEQLPEEAEEAL</sequence>
<dbReference type="PANTHER" id="PTHR33337:SF40">
    <property type="entry name" value="CENP-V_GFA DOMAIN-CONTAINING PROTEIN-RELATED"/>
    <property type="match status" value="1"/>
</dbReference>
<evidence type="ECO:0000259" key="5">
    <source>
        <dbReference type="PROSITE" id="PS51891"/>
    </source>
</evidence>
<dbReference type="PROSITE" id="PS51891">
    <property type="entry name" value="CENP_V_GFA"/>
    <property type="match status" value="1"/>
</dbReference>
<dbReference type="PANTHER" id="PTHR33337">
    <property type="entry name" value="GFA DOMAIN-CONTAINING PROTEIN"/>
    <property type="match status" value="1"/>
</dbReference>
<gene>
    <name evidence="6" type="ORF">BGP80_02630</name>
</gene>
<reference evidence="6 7" key="2">
    <citation type="submission" date="2018-03" db="EMBL/GenBank/DDBJ databases">
        <title>Draft genome of Pseudomonas putida strain KT-27.</title>
        <authorList>
            <person name="Yoshizawa S."/>
            <person name="Khan N.H."/>
            <person name="Nishimura M."/>
            <person name="Chiura H.X."/>
            <person name="Ogura Y."/>
            <person name="Hayashi T."/>
            <person name="Kogure K."/>
        </authorList>
    </citation>
    <scope>NUCLEOTIDE SEQUENCE [LARGE SCALE GENOMIC DNA]</scope>
    <source>
        <strain evidence="6 7">KT-27</strain>
    </source>
</reference>
<proteinExistence type="inferred from homology"/>
<dbReference type="SUPFAM" id="SSF51316">
    <property type="entry name" value="Mss4-like"/>
    <property type="match status" value="1"/>
</dbReference>
<dbReference type="Proteomes" id="UP000237194">
    <property type="component" value="Unassembled WGS sequence"/>
</dbReference>
<keyword evidence="4" id="KW-0456">Lyase</keyword>
<accession>A0A2S3W7K8</accession>